<dbReference type="Proteomes" id="UP000014028">
    <property type="component" value="Unassembled WGS sequence"/>
</dbReference>
<accession>A0A9W5VQ87</accession>
<protein>
    <submittedName>
        <fullName evidence="1">Uncharacterized protein</fullName>
    </submittedName>
</protein>
<dbReference type="AlphaFoldDB" id="A0A9W5VQ87"/>
<evidence type="ECO:0000313" key="2">
    <source>
        <dbReference type="Proteomes" id="UP000014028"/>
    </source>
</evidence>
<name>A0A9W5VQ87_BACCE</name>
<reference evidence="1 2" key="1">
    <citation type="submission" date="2012-12" db="EMBL/GenBank/DDBJ databases">
        <title>The Genome Sequence of Bacillus cereus VD184.</title>
        <authorList>
            <consortium name="The Broad Institute Genome Sequencing Platform"/>
            <consortium name="The Broad Institute Genome Sequencing Center for Infectious Disease"/>
            <person name="Feldgarden M."/>
            <person name="Van der Auwera G.A."/>
            <person name="Mahillon J."/>
            <person name="Duprez V."/>
            <person name="Timmery S."/>
            <person name="Mattelet C."/>
            <person name="Dierick K."/>
            <person name="Sun M."/>
            <person name="Yu Z."/>
            <person name="Zhu L."/>
            <person name="Hu X."/>
            <person name="Shank E.B."/>
            <person name="Swiecicka I."/>
            <person name="Hansen B.M."/>
            <person name="Andrup L."/>
            <person name="Walker B."/>
            <person name="Young S.K."/>
            <person name="Zeng Q."/>
            <person name="Gargeya S."/>
            <person name="Fitzgerald M."/>
            <person name="Haas B."/>
            <person name="Abouelleil A."/>
            <person name="Alvarado L."/>
            <person name="Arachchi H.M."/>
            <person name="Berlin A.M."/>
            <person name="Chapman S.B."/>
            <person name="Dewar J."/>
            <person name="Goldberg J."/>
            <person name="Griggs A."/>
            <person name="Gujja S."/>
            <person name="Hansen M."/>
            <person name="Howarth C."/>
            <person name="Imamovic A."/>
            <person name="Larimer J."/>
            <person name="McCowan C."/>
            <person name="Murphy C."/>
            <person name="Neiman D."/>
            <person name="Pearson M."/>
            <person name="Priest M."/>
            <person name="Roberts A."/>
            <person name="Saif S."/>
            <person name="Shea T."/>
            <person name="Sisk P."/>
            <person name="Sykes S."/>
            <person name="Wortman J."/>
            <person name="Nusbaum C."/>
            <person name="Birren B."/>
        </authorList>
    </citation>
    <scope>NUCLEOTIDE SEQUENCE [LARGE SCALE GENOMIC DNA]</scope>
    <source>
        <strain evidence="1 2">VD184</strain>
    </source>
</reference>
<organism evidence="1 2">
    <name type="scientific">Bacillus cereus VD184</name>
    <dbReference type="NCBI Taxonomy" id="1053242"/>
    <lineage>
        <taxon>Bacteria</taxon>
        <taxon>Bacillati</taxon>
        <taxon>Bacillota</taxon>
        <taxon>Bacilli</taxon>
        <taxon>Bacillales</taxon>
        <taxon>Bacillaceae</taxon>
        <taxon>Bacillus</taxon>
        <taxon>Bacillus cereus group</taxon>
    </lineage>
</organism>
<proteinExistence type="predicted"/>
<sequence length="184" mass="21665">MTIEDKLMMKGWKCMKQKQMSSFLQVEMDRLCPRLDMEMGLTIFCGGGGLFVLEKYDQFYNSTKQSAVTGVNLYEPVALYHSGDGYRAFLWLESYIQLISTKKFIPRFIDIVCERNYQKELRKAFGPFYNISEDDLLLQELGKAQKEKDNAAYILESLQELKELMSMDGRLFREITRKEIEWRV</sequence>
<comment type="caution">
    <text evidence="1">The sequence shown here is derived from an EMBL/GenBank/DDBJ whole genome shotgun (WGS) entry which is preliminary data.</text>
</comment>
<evidence type="ECO:0000313" key="1">
    <source>
        <dbReference type="EMBL" id="EOQ04483.1"/>
    </source>
</evidence>
<dbReference type="EMBL" id="AHFK01000088">
    <property type="protein sequence ID" value="EOQ04483.1"/>
    <property type="molecule type" value="Genomic_DNA"/>
</dbReference>
<gene>
    <name evidence="1" type="ORF">IKC_05985</name>
</gene>